<dbReference type="PANTHER" id="PTHR43294">
    <property type="entry name" value="SODIUM/POTASSIUM-TRANSPORTING ATPASE SUBUNIT ALPHA"/>
    <property type="match status" value="1"/>
</dbReference>
<dbReference type="SUPFAM" id="SSF81660">
    <property type="entry name" value="Metal cation-transporting ATPase, ATP-binding domain N"/>
    <property type="match status" value="1"/>
</dbReference>
<dbReference type="Pfam" id="PF13246">
    <property type="entry name" value="Cation_ATPase"/>
    <property type="match status" value="1"/>
</dbReference>
<dbReference type="SUPFAM" id="SSF56784">
    <property type="entry name" value="HAD-like"/>
    <property type="match status" value="1"/>
</dbReference>
<dbReference type="InterPro" id="IPR036412">
    <property type="entry name" value="HAD-like_sf"/>
</dbReference>
<proteinExistence type="inferred from homology"/>
<dbReference type="InterPro" id="IPR023299">
    <property type="entry name" value="ATPase_P-typ_cyto_dom_N"/>
</dbReference>
<evidence type="ECO:0000256" key="3">
    <source>
        <dbReference type="ARBA" id="ARBA00022475"/>
    </source>
</evidence>
<dbReference type="Pfam" id="PF08282">
    <property type="entry name" value="Hydrolase_3"/>
    <property type="match status" value="1"/>
</dbReference>
<dbReference type="SUPFAM" id="SSF81665">
    <property type="entry name" value="Calcium ATPase, transmembrane domain M"/>
    <property type="match status" value="1"/>
</dbReference>
<evidence type="ECO:0000256" key="6">
    <source>
        <dbReference type="ARBA" id="ARBA00022741"/>
    </source>
</evidence>
<evidence type="ECO:0000256" key="12">
    <source>
        <dbReference type="SAM" id="Phobius"/>
    </source>
</evidence>
<dbReference type="OrthoDB" id="9814270at2"/>
<name>A0A498BZ32_9GAMM</name>
<evidence type="ECO:0000256" key="7">
    <source>
        <dbReference type="ARBA" id="ARBA00022840"/>
    </source>
</evidence>
<comment type="caution">
    <text evidence="14">The sequence shown here is derived from an EMBL/GenBank/DDBJ whole genome shotgun (WGS) entry which is preliminary data.</text>
</comment>
<dbReference type="InterPro" id="IPR059000">
    <property type="entry name" value="ATPase_P-type_domA"/>
</dbReference>
<feature type="region of interest" description="Disordered" evidence="11">
    <location>
        <begin position="35"/>
        <end position="61"/>
    </location>
</feature>
<dbReference type="GO" id="GO:0016887">
    <property type="term" value="F:ATP hydrolysis activity"/>
    <property type="evidence" value="ECO:0007669"/>
    <property type="project" value="InterPro"/>
</dbReference>
<feature type="domain" description="Cation-transporting P-type ATPase N-terminal" evidence="13">
    <location>
        <begin position="20"/>
        <end position="93"/>
    </location>
</feature>
<reference evidence="14 15" key="1">
    <citation type="submission" date="2018-10" db="EMBL/GenBank/DDBJ databases">
        <title>Genomic Encyclopedia of Type Strains, Phase IV (KMG-IV): sequencing the most valuable type-strain genomes for metagenomic binning, comparative biology and taxonomic classification.</title>
        <authorList>
            <person name="Goeker M."/>
        </authorList>
    </citation>
    <scope>NUCLEOTIDE SEQUENCE [LARGE SCALE GENOMIC DNA]</scope>
    <source>
        <strain evidence="14 15">DSM 12769</strain>
    </source>
</reference>
<dbReference type="GO" id="GO:0005886">
    <property type="term" value="C:plasma membrane"/>
    <property type="evidence" value="ECO:0007669"/>
    <property type="project" value="UniProtKB-SubCell"/>
</dbReference>
<feature type="compositionally biased region" description="Basic and acidic residues" evidence="11">
    <location>
        <begin position="44"/>
        <end position="61"/>
    </location>
</feature>
<protein>
    <submittedName>
        <fullName evidence="14">Calcium-translocating P-type ATPase</fullName>
    </submittedName>
</protein>
<feature type="transmembrane region" description="Helical" evidence="12">
    <location>
        <begin position="260"/>
        <end position="279"/>
    </location>
</feature>
<dbReference type="InterPro" id="IPR008250">
    <property type="entry name" value="ATPase_P-typ_transduc_dom_A_sf"/>
</dbReference>
<keyword evidence="4 12" id="KW-0812">Transmembrane</keyword>
<feature type="transmembrane region" description="Helical" evidence="12">
    <location>
        <begin position="69"/>
        <end position="91"/>
    </location>
</feature>
<dbReference type="InterPro" id="IPR023214">
    <property type="entry name" value="HAD_sf"/>
</dbReference>
<keyword evidence="15" id="KW-1185">Reference proteome</keyword>
<dbReference type="Proteomes" id="UP000275461">
    <property type="component" value="Unassembled WGS sequence"/>
</dbReference>
<dbReference type="PRINTS" id="PR00120">
    <property type="entry name" value="HATPASE"/>
</dbReference>
<organism evidence="14 15">
    <name type="scientific">Alkalispirillum mobile</name>
    <dbReference type="NCBI Taxonomy" id="85925"/>
    <lineage>
        <taxon>Bacteria</taxon>
        <taxon>Pseudomonadati</taxon>
        <taxon>Pseudomonadota</taxon>
        <taxon>Gammaproteobacteria</taxon>
        <taxon>Chromatiales</taxon>
        <taxon>Ectothiorhodospiraceae</taxon>
        <taxon>Alkalispirillum</taxon>
    </lineage>
</organism>
<dbReference type="SFLD" id="SFLDF00027">
    <property type="entry name" value="p-type_atpase"/>
    <property type="match status" value="1"/>
</dbReference>
<keyword evidence="8" id="KW-1278">Translocase</keyword>
<dbReference type="Gene3D" id="1.20.1110.10">
    <property type="entry name" value="Calcium-transporting ATPase, transmembrane domain"/>
    <property type="match status" value="1"/>
</dbReference>
<dbReference type="GO" id="GO:0005524">
    <property type="term" value="F:ATP binding"/>
    <property type="evidence" value="ECO:0007669"/>
    <property type="project" value="UniProtKB-KW"/>
</dbReference>
<dbReference type="CDD" id="cd02080">
    <property type="entry name" value="P-type_ATPase_cation"/>
    <property type="match status" value="1"/>
</dbReference>
<keyword evidence="10 12" id="KW-0472">Membrane</keyword>
<dbReference type="Gene3D" id="2.70.150.10">
    <property type="entry name" value="Calcium-transporting ATPase, cytoplasmic transduction domain A"/>
    <property type="match status" value="1"/>
</dbReference>
<evidence type="ECO:0000256" key="11">
    <source>
        <dbReference type="SAM" id="MobiDB-lite"/>
    </source>
</evidence>
<evidence type="ECO:0000313" key="15">
    <source>
        <dbReference type="Proteomes" id="UP000275461"/>
    </source>
</evidence>
<dbReference type="RefSeq" id="WP_121442422.1">
    <property type="nucleotide sequence ID" value="NZ_RCDA01000002.1"/>
</dbReference>
<dbReference type="SFLD" id="SFLDG00002">
    <property type="entry name" value="C1.7:_P-type_atpase_like"/>
    <property type="match status" value="1"/>
</dbReference>
<dbReference type="Pfam" id="PF00689">
    <property type="entry name" value="Cation_ATPase_C"/>
    <property type="match status" value="1"/>
</dbReference>
<comment type="subcellular location">
    <subcellularLocation>
        <location evidence="1">Cell membrane</location>
        <topology evidence="1">Multi-pass membrane protein</topology>
    </subcellularLocation>
</comment>
<dbReference type="Pfam" id="PF00690">
    <property type="entry name" value="Cation_ATPase_N"/>
    <property type="match status" value="1"/>
</dbReference>
<evidence type="ECO:0000256" key="1">
    <source>
        <dbReference type="ARBA" id="ARBA00004651"/>
    </source>
</evidence>
<dbReference type="GO" id="GO:0046872">
    <property type="term" value="F:metal ion binding"/>
    <property type="evidence" value="ECO:0007669"/>
    <property type="project" value="UniProtKB-KW"/>
</dbReference>
<dbReference type="InterPro" id="IPR004014">
    <property type="entry name" value="ATPase_P-typ_cation-transptr_N"/>
</dbReference>
<evidence type="ECO:0000256" key="10">
    <source>
        <dbReference type="ARBA" id="ARBA00023136"/>
    </source>
</evidence>
<dbReference type="SUPFAM" id="SSF81653">
    <property type="entry name" value="Calcium ATPase, transduction domain A"/>
    <property type="match status" value="1"/>
</dbReference>
<feature type="transmembrane region" description="Helical" evidence="12">
    <location>
        <begin position="850"/>
        <end position="867"/>
    </location>
</feature>
<feature type="transmembrane region" description="Helical" evidence="12">
    <location>
        <begin position="887"/>
        <end position="905"/>
    </location>
</feature>
<dbReference type="GO" id="GO:0005391">
    <property type="term" value="F:P-type sodium:potassium-exchanging transporter activity"/>
    <property type="evidence" value="ECO:0007669"/>
    <property type="project" value="TreeGrafter"/>
</dbReference>
<keyword evidence="9 12" id="KW-1133">Transmembrane helix</keyword>
<dbReference type="FunFam" id="2.70.150.10:FF:000016">
    <property type="entry name" value="Calcium-transporting P-type ATPase putative"/>
    <property type="match status" value="1"/>
</dbReference>
<gene>
    <name evidence="14" type="ORF">DFR31_1897</name>
</gene>
<comment type="similarity">
    <text evidence="2">Belongs to the cation transport ATPase (P-type) (TC 3.A.3) family. Type IIA subfamily.</text>
</comment>
<dbReference type="GO" id="GO:0006883">
    <property type="term" value="P:intracellular sodium ion homeostasis"/>
    <property type="evidence" value="ECO:0007669"/>
    <property type="project" value="TreeGrafter"/>
</dbReference>
<feature type="transmembrane region" description="Helical" evidence="12">
    <location>
        <begin position="775"/>
        <end position="799"/>
    </location>
</feature>
<evidence type="ECO:0000256" key="2">
    <source>
        <dbReference type="ARBA" id="ARBA00005675"/>
    </source>
</evidence>
<evidence type="ECO:0000256" key="8">
    <source>
        <dbReference type="ARBA" id="ARBA00022967"/>
    </source>
</evidence>
<evidence type="ECO:0000259" key="13">
    <source>
        <dbReference type="SMART" id="SM00831"/>
    </source>
</evidence>
<evidence type="ECO:0000256" key="9">
    <source>
        <dbReference type="ARBA" id="ARBA00022989"/>
    </source>
</evidence>
<dbReference type="AlphaFoldDB" id="A0A498BZ32"/>
<dbReference type="SFLD" id="SFLDS00003">
    <property type="entry name" value="Haloacid_Dehalogenase"/>
    <property type="match status" value="1"/>
</dbReference>
<dbReference type="PRINTS" id="PR00119">
    <property type="entry name" value="CATATPASE"/>
</dbReference>
<evidence type="ECO:0000256" key="5">
    <source>
        <dbReference type="ARBA" id="ARBA00022723"/>
    </source>
</evidence>
<feature type="transmembrane region" description="Helical" evidence="12">
    <location>
        <begin position="706"/>
        <end position="731"/>
    </location>
</feature>
<dbReference type="InterPro" id="IPR018303">
    <property type="entry name" value="ATPase_P-typ_P_site"/>
</dbReference>
<keyword evidence="7" id="KW-0067">ATP-binding</keyword>
<dbReference type="InterPro" id="IPR006068">
    <property type="entry name" value="ATPase_P-typ_cation-transptr_C"/>
</dbReference>
<dbReference type="InterPro" id="IPR050510">
    <property type="entry name" value="Cation_transp_ATPase_P-type"/>
</dbReference>
<feature type="transmembrane region" description="Helical" evidence="12">
    <location>
        <begin position="811"/>
        <end position="829"/>
    </location>
</feature>
<dbReference type="Gene3D" id="3.40.1110.10">
    <property type="entry name" value="Calcium-transporting ATPase, cytoplasmic domain N"/>
    <property type="match status" value="1"/>
</dbReference>
<evidence type="ECO:0000313" key="14">
    <source>
        <dbReference type="EMBL" id="RLK48785.1"/>
    </source>
</evidence>
<dbReference type="GO" id="GO:0036376">
    <property type="term" value="P:sodium ion export across plasma membrane"/>
    <property type="evidence" value="ECO:0007669"/>
    <property type="project" value="TreeGrafter"/>
</dbReference>
<dbReference type="SMART" id="SM00831">
    <property type="entry name" value="Cation_ATPase_N"/>
    <property type="match status" value="1"/>
</dbReference>
<dbReference type="InterPro" id="IPR001757">
    <property type="entry name" value="P_typ_ATPase"/>
</dbReference>
<dbReference type="GO" id="GO:0030007">
    <property type="term" value="P:intracellular potassium ion homeostasis"/>
    <property type="evidence" value="ECO:0007669"/>
    <property type="project" value="TreeGrafter"/>
</dbReference>
<dbReference type="GO" id="GO:1902600">
    <property type="term" value="P:proton transmembrane transport"/>
    <property type="evidence" value="ECO:0007669"/>
    <property type="project" value="TreeGrafter"/>
</dbReference>
<dbReference type="NCBIfam" id="TIGR01494">
    <property type="entry name" value="ATPase_P-type"/>
    <property type="match status" value="3"/>
</dbReference>
<feature type="transmembrane region" description="Helical" evidence="12">
    <location>
        <begin position="737"/>
        <end position="755"/>
    </location>
</feature>
<dbReference type="PANTHER" id="PTHR43294:SF21">
    <property type="entry name" value="CATION TRANSPORTING ATPASE"/>
    <property type="match status" value="1"/>
</dbReference>
<dbReference type="InterPro" id="IPR023298">
    <property type="entry name" value="ATPase_P-typ_TM_dom_sf"/>
</dbReference>
<sequence length="914" mass="99677">MAQAEQQHPRKEGDEHQDVAWHSLKTDDALKRLNASSEGLEGDEAARRLETHGPNRLRPPEKDGPFKRFMLQFHNVLIYILIIAAIGTAFLQHWVDTGVILAVVLINAIIGFIQEGKAEKALDAIRGMLSPKAVVLRDGHRQTVDAEELVPGDIVLLQAGDRVPADLRLVEARNLRIDEAVLTGESVAVDKGLDPVEEDAELGDRTPLAFSGTLVAFGRGLGVVAETGERTEIGRVSTMLSQVESTTTPLLRQVAQFGHWLSIAIVAVAAATFLFGYLVRDYAAMDMFLAAVSLAVAAIPEGLPAIMTITLAIGVQRMARRNAIIRRLPAVETLGSVTVICSDKTGTLTRNEMTVQEVVTADRQYRVTGVGYEPHGDFELDGKEVEPDDSQPVLGEILQAVLLCNEAQVYEKDGRWRMEGDPTEGALVTAALKAGLDARQLAGRMPRTDVIPFESSYKFMVTLHHDHEGNGFIIMKGAPERVLAVCESQRTADGDQPLDRDWWQEQMDAVAARGQRLLAVATKRMPADRRDLSFSDVEGELVLLGLMGIIDPAREEAITAVGGCHGAGIQVRMITGDHSLTARAIGKELGIGDGEHALAGHEIQGMDEAELQEKARGVEVFARTTPEHKLRLVKALQADNHVVAMTGDGVNDAPALKRADVGIAMGVKGTEAAKEASEMVLADDNFASIAHAVEEGRTVYDNLKKAILFILPTNGGQAFTIVSAIMLGLALPLEPVQALWVNMVTAVTLALALAFEPPEPGLMDRKPREPGRPLLSGFLIWRVLFVSALLVIGTFGHYFWMVEWQNASQELARTAAINTLVVGQMFYLINSRYILESVLNFRGLFGSRPVLISIGLLLVLQLMFTYAGPFQFLFSTEGIGWDEWSRILVFGLALFFIVEAEKAVLRPRLDPTRA</sequence>
<keyword evidence="5" id="KW-0479">Metal-binding</keyword>
<keyword evidence="3" id="KW-1003">Cell membrane</keyword>
<dbReference type="Gene3D" id="3.40.50.1000">
    <property type="entry name" value="HAD superfamily/HAD-like"/>
    <property type="match status" value="1"/>
</dbReference>
<dbReference type="EMBL" id="RCDA01000002">
    <property type="protein sequence ID" value="RLK48785.1"/>
    <property type="molecule type" value="Genomic_DNA"/>
</dbReference>
<dbReference type="FunFam" id="3.40.50.1000:FF:000001">
    <property type="entry name" value="Phospholipid-transporting ATPase IC"/>
    <property type="match status" value="1"/>
</dbReference>
<feature type="transmembrane region" description="Helical" evidence="12">
    <location>
        <begin position="97"/>
        <end position="113"/>
    </location>
</feature>
<evidence type="ECO:0000256" key="4">
    <source>
        <dbReference type="ARBA" id="ARBA00022692"/>
    </source>
</evidence>
<dbReference type="Pfam" id="PF00122">
    <property type="entry name" value="E1-E2_ATPase"/>
    <property type="match status" value="1"/>
</dbReference>
<feature type="transmembrane region" description="Helical" evidence="12">
    <location>
        <begin position="291"/>
        <end position="315"/>
    </location>
</feature>
<accession>A0A498BZ32</accession>
<dbReference type="InterPro" id="IPR044492">
    <property type="entry name" value="P_typ_ATPase_HD_dom"/>
</dbReference>
<keyword evidence="6" id="KW-0547">Nucleotide-binding</keyword>
<dbReference type="PROSITE" id="PS00154">
    <property type="entry name" value="ATPASE_E1_E2"/>
    <property type="match status" value="1"/>
</dbReference>
<dbReference type="GO" id="GO:1990573">
    <property type="term" value="P:potassium ion import across plasma membrane"/>
    <property type="evidence" value="ECO:0007669"/>
    <property type="project" value="TreeGrafter"/>
</dbReference>